<evidence type="ECO:0000313" key="2">
    <source>
        <dbReference type="Proteomes" id="UP000679725"/>
    </source>
</evidence>
<organism evidence="1 2">
    <name type="scientific">Dyadobacter linearis</name>
    <dbReference type="NCBI Taxonomy" id="2823330"/>
    <lineage>
        <taxon>Bacteria</taxon>
        <taxon>Pseudomonadati</taxon>
        <taxon>Bacteroidota</taxon>
        <taxon>Cytophagia</taxon>
        <taxon>Cytophagales</taxon>
        <taxon>Spirosomataceae</taxon>
        <taxon>Dyadobacter</taxon>
    </lineage>
</organism>
<name>A0ABN7RCF5_9BACT</name>
<sequence>MKGTHDQVTNLKGGDSAGYLLNDYEDAAIRFEDREGQNVWFLKFKGEKEFQVERSHRLVTDAILENATITREEYEAF</sequence>
<proteinExistence type="predicted"/>
<comment type="caution">
    <text evidence="1">The sequence shown here is derived from an EMBL/GenBank/DDBJ whole genome shotgun (WGS) entry which is preliminary data.</text>
</comment>
<dbReference type="Proteomes" id="UP000679725">
    <property type="component" value="Unassembled WGS sequence"/>
</dbReference>
<accession>A0ABN7RCF5</accession>
<protein>
    <submittedName>
        <fullName evidence="1">Uncharacterized protein</fullName>
    </submittedName>
</protein>
<evidence type="ECO:0000313" key="1">
    <source>
        <dbReference type="EMBL" id="CAG5072896.1"/>
    </source>
</evidence>
<dbReference type="EMBL" id="CAJRAU010000007">
    <property type="protein sequence ID" value="CAG5072896.1"/>
    <property type="molecule type" value="Genomic_DNA"/>
</dbReference>
<keyword evidence="2" id="KW-1185">Reference proteome</keyword>
<reference evidence="1 2" key="1">
    <citation type="submission" date="2021-04" db="EMBL/GenBank/DDBJ databases">
        <authorList>
            <person name="Rodrigo-Torres L."/>
            <person name="Arahal R. D."/>
            <person name="Lucena T."/>
        </authorList>
    </citation>
    <scope>NUCLEOTIDE SEQUENCE [LARGE SCALE GENOMIC DNA]</scope>
    <source>
        <strain evidence="1 2">CECT 9623</strain>
    </source>
</reference>
<dbReference type="RefSeq" id="WP_215235713.1">
    <property type="nucleotide sequence ID" value="NZ_CAJRAU010000007.1"/>
</dbReference>
<gene>
    <name evidence="1" type="ORF">DYBT9623_04434</name>
</gene>